<dbReference type="InterPro" id="IPR050697">
    <property type="entry name" value="Adenylyl/Guanylyl_Cyclase_3/4"/>
</dbReference>
<keyword evidence="3" id="KW-1185">Reference proteome</keyword>
<sequence>MEAPPLERKLVAILAADVEGYSRLMHRDEEAALATLSSHRSIIDAIIVQGRGEISGTAGDSVLAEFASVVDAVHCAVSIQQALTKANASLPPDRRMMLRIGINVGDVMVKDDGIFGDGVNVAARLEAMAQPGSISVTRGVRDHLRDRMDYEFEDLGEHTVKNIARPVRVFRVKFDPNATSPLPVSEPADAKSSIQLTGMDAVSEGRGADPVELEFWKSVESSGDHAEYRAYLEQYPDGDFTALAKARLAKPTAAKPDMTVDRKVELEFWTSIKDGDVAASFAAYLDKYPEGEFKALAEIRLAELSGLQNERENK</sequence>
<evidence type="ECO:0000313" key="2">
    <source>
        <dbReference type="EMBL" id="RCW80107.1"/>
    </source>
</evidence>
<dbReference type="CDD" id="cd07302">
    <property type="entry name" value="CHD"/>
    <property type="match status" value="1"/>
</dbReference>
<dbReference type="SUPFAM" id="SSF55073">
    <property type="entry name" value="Nucleotide cyclase"/>
    <property type="match status" value="1"/>
</dbReference>
<comment type="caution">
    <text evidence="2">The sequence shown here is derived from an EMBL/GenBank/DDBJ whole genome shotgun (WGS) entry which is preliminary data.</text>
</comment>
<dbReference type="EMBL" id="QPJM01000015">
    <property type="protein sequence ID" value="RCW80107.1"/>
    <property type="molecule type" value="Genomic_DNA"/>
</dbReference>
<dbReference type="PANTHER" id="PTHR43081:SF19">
    <property type="entry name" value="PH-SENSITIVE ADENYLATE CYCLASE RV1264"/>
    <property type="match status" value="1"/>
</dbReference>
<dbReference type="RefSeq" id="WP_114431852.1">
    <property type="nucleotide sequence ID" value="NZ_QPJM01000015.1"/>
</dbReference>
<dbReference type="PANTHER" id="PTHR43081">
    <property type="entry name" value="ADENYLATE CYCLASE, TERMINAL-DIFFERENTIATION SPECIFIC-RELATED"/>
    <property type="match status" value="1"/>
</dbReference>
<evidence type="ECO:0000313" key="3">
    <source>
        <dbReference type="Proteomes" id="UP000253324"/>
    </source>
</evidence>
<feature type="domain" description="Guanylate cyclase" evidence="1">
    <location>
        <begin position="12"/>
        <end position="126"/>
    </location>
</feature>
<dbReference type="Proteomes" id="UP000253324">
    <property type="component" value="Unassembled WGS sequence"/>
</dbReference>
<dbReference type="AlphaFoldDB" id="A0A368YMG7"/>
<accession>A0A368YMG7</accession>
<reference evidence="2 3" key="1">
    <citation type="submission" date="2018-07" db="EMBL/GenBank/DDBJ databases">
        <title>Genomic Encyclopedia of Type Strains, Phase III (KMG-III): the genomes of soil and plant-associated and newly described type strains.</title>
        <authorList>
            <person name="Whitman W."/>
        </authorList>
    </citation>
    <scope>NUCLEOTIDE SEQUENCE [LARGE SCALE GENOMIC DNA]</scope>
    <source>
        <strain evidence="2 3">31-25a</strain>
    </source>
</reference>
<dbReference type="InterPro" id="IPR001054">
    <property type="entry name" value="A/G_cyclase"/>
</dbReference>
<protein>
    <submittedName>
        <fullName evidence="2">Class 3 adenylate cyclase</fullName>
    </submittedName>
</protein>
<dbReference type="OrthoDB" id="9807521at2"/>
<gene>
    <name evidence="2" type="ORF">C7476_11572</name>
</gene>
<dbReference type="InterPro" id="IPR029787">
    <property type="entry name" value="Nucleotide_cyclase"/>
</dbReference>
<dbReference type="Gene3D" id="3.30.70.1230">
    <property type="entry name" value="Nucleotide cyclase"/>
    <property type="match status" value="1"/>
</dbReference>
<dbReference type="SMART" id="SM00044">
    <property type="entry name" value="CYCc"/>
    <property type="match status" value="1"/>
</dbReference>
<organism evidence="2 3">
    <name type="scientific">Phyllobacterium bourgognense</name>
    <dbReference type="NCBI Taxonomy" id="314236"/>
    <lineage>
        <taxon>Bacteria</taxon>
        <taxon>Pseudomonadati</taxon>
        <taxon>Pseudomonadota</taxon>
        <taxon>Alphaproteobacteria</taxon>
        <taxon>Hyphomicrobiales</taxon>
        <taxon>Phyllobacteriaceae</taxon>
        <taxon>Phyllobacterium</taxon>
    </lineage>
</organism>
<proteinExistence type="predicted"/>
<dbReference type="PROSITE" id="PS50125">
    <property type="entry name" value="GUANYLATE_CYCLASE_2"/>
    <property type="match status" value="1"/>
</dbReference>
<name>A0A368YMG7_9HYPH</name>
<dbReference type="Pfam" id="PF00211">
    <property type="entry name" value="Guanylate_cyc"/>
    <property type="match status" value="1"/>
</dbReference>
<dbReference type="GO" id="GO:0035556">
    <property type="term" value="P:intracellular signal transduction"/>
    <property type="evidence" value="ECO:0007669"/>
    <property type="project" value="InterPro"/>
</dbReference>
<evidence type="ECO:0000259" key="1">
    <source>
        <dbReference type="PROSITE" id="PS50125"/>
    </source>
</evidence>
<dbReference type="GO" id="GO:0006171">
    <property type="term" value="P:cAMP biosynthetic process"/>
    <property type="evidence" value="ECO:0007669"/>
    <property type="project" value="TreeGrafter"/>
</dbReference>
<dbReference type="GO" id="GO:0004016">
    <property type="term" value="F:adenylate cyclase activity"/>
    <property type="evidence" value="ECO:0007669"/>
    <property type="project" value="UniProtKB-ARBA"/>
</dbReference>